<organism evidence="9 10">
    <name type="scientific">Streptomyces roseolus</name>
    <dbReference type="NCBI Taxonomy" id="67358"/>
    <lineage>
        <taxon>Bacteria</taxon>
        <taxon>Bacillati</taxon>
        <taxon>Actinomycetota</taxon>
        <taxon>Actinomycetes</taxon>
        <taxon>Kitasatosporales</taxon>
        <taxon>Streptomycetaceae</taxon>
        <taxon>Streptomyces</taxon>
    </lineage>
</organism>
<evidence type="ECO:0000256" key="2">
    <source>
        <dbReference type="ARBA" id="ARBA00008432"/>
    </source>
</evidence>
<feature type="domain" description="Major facilitator superfamily (MFS) profile" evidence="8">
    <location>
        <begin position="20"/>
        <end position="400"/>
    </location>
</feature>
<feature type="transmembrane region" description="Helical" evidence="7">
    <location>
        <begin position="256"/>
        <end position="276"/>
    </location>
</feature>
<gene>
    <name evidence="9" type="ORF">R2363_29600</name>
</gene>
<keyword evidence="5" id="KW-0534">Nitrate assimilation</keyword>
<dbReference type="InterPro" id="IPR020846">
    <property type="entry name" value="MFS_dom"/>
</dbReference>
<keyword evidence="3 7" id="KW-0812">Transmembrane</keyword>
<feature type="transmembrane region" description="Helical" evidence="7">
    <location>
        <begin position="308"/>
        <end position="332"/>
    </location>
</feature>
<sequence length="405" mass="41188">MVRTTGSLPVAHPTPRPWQMLTLATTGFALCFWAWALLAPLGPRLRDDLGLSSFEQSLVVAVPVVVGALGRIPAGALTDRWGARRVFPLVAALTVLPVLYLGHVADSLAEVLAGGFLLGLGGTAFAVGVPFVNAWYPPARRGVALGVFGIGTGGTALSAFTTVQLADAVGPAFPFDLVAGCLAVYAGASWLLLRDRPDRATAAGSLLSRTALAVRTPSTWQLAFLYAVAFGGFVAFSVYLPTYLTRAYDLGRSDAALRTAGFVVLAVAMRPVGGWLSDRTHPVPVLTASFGLVAACALIAAFETDLVPVGTAAFLGTAAGLGAGSGAVFALVARLVPAERVGSVTGVVGAAGGLGGFFPPLVMGVADGVAHDYTWGFALLSVTATAAGVLAATAVRGRARAATDA</sequence>
<dbReference type="PANTHER" id="PTHR23515">
    <property type="entry name" value="HIGH-AFFINITY NITRATE TRANSPORTER 2.3"/>
    <property type="match status" value="1"/>
</dbReference>
<feature type="transmembrane region" description="Helical" evidence="7">
    <location>
        <begin position="86"/>
        <end position="105"/>
    </location>
</feature>
<feature type="transmembrane region" description="Helical" evidence="7">
    <location>
        <begin position="58"/>
        <end position="74"/>
    </location>
</feature>
<accession>A0ABU4KEW4</accession>
<evidence type="ECO:0000313" key="9">
    <source>
        <dbReference type="EMBL" id="MDX2296324.1"/>
    </source>
</evidence>
<feature type="transmembrane region" description="Helical" evidence="7">
    <location>
        <begin position="111"/>
        <end position="136"/>
    </location>
</feature>
<feature type="transmembrane region" description="Helical" evidence="7">
    <location>
        <begin position="223"/>
        <end position="244"/>
    </location>
</feature>
<protein>
    <submittedName>
        <fullName evidence="9">MFS transporter</fullName>
    </submittedName>
</protein>
<feature type="transmembrane region" description="Helical" evidence="7">
    <location>
        <begin position="143"/>
        <end position="166"/>
    </location>
</feature>
<comment type="caution">
    <text evidence="9">The sequence shown here is derived from an EMBL/GenBank/DDBJ whole genome shotgun (WGS) entry which is preliminary data.</text>
</comment>
<dbReference type="Gene3D" id="1.20.1250.20">
    <property type="entry name" value="MFS general substrate transporter like domains"/>
    <property type="match status" value="2"/>
</dbReference>
<feature type="transmembrane region" description="Helical" evidence="7">
    <location>
        <begin position="172"/>
        <end position="193"/>
    </location>
</feature>
<evidence type="ECO:0000313" key="10">
    <source>
        <dbReference type="Proteomes" id="UP001278571"/>
    </source>
</evidence>
<dbReference type="InterPro" id="IPR011701">
    <property type="entry name" value="MFS"/>
</dbReference>
<name>A0ABU4KEW4_9ACTN</name>
<evidence type="ECO:0000256" key="7">
    <source>
        <dbReference type="SAM" id="Phobius"/>
    </source>
</evidence>
<comment type="subcellular location">
    <subcellularLocation>
        <location evidence="1">Cell membrane</location>
        <topology evidence="1">Multi-pass membrane protein</topology>
    </subcellularLocation>
</comment>
<dbReference type="Proteomes" id="UP001278571">
    <property type="component" value="Unassembled WGS sequence"/>
</dbReference>
<evidence type="ECO:0000256" key="6">
    <source>
        <dbReference type="ARBA" id="ARBA00023136"/>
    </source>
</evidence>
<dbReference type="SUPFAM" id="SSF103473">
    <property type="entry name" value="MFS general substrate transporter"/>
    <property type="match status" value="1"/>
</dbReference>
<evidence type="ECO:0000256" key="1">
    <source>
        <dbReference type="ARBA" id="ARBA00004651"/>
    </source>
</evidence>
<dbReference type="EMBL" id="JAWJZF010000492">
    <property type="protein sequence ID" value="MDX2296324.1"/>
    <property type="molecule type" value="Genomic_DNA"/>
</dbReference>
<feature type="transmembrane region" description="Helical" evidence="7">
    <location>
        <begin position="20"/>
        <end position="38"/>
    </location>
</feature>
<feature type="transmembrane region" description="Helical" evidence="7">
    <location>
        <begin position="344"/>
        <end position="363"/>
    </location>
</feature>
<evidence type="ECO:0000256" key="4">
    <source>
        <dbReference type="ARBA" id="ARBA00022989"/>
    </source>
</evidence>
<dbReference type="RefSeq" id="WP_319012497.1">
    <property type="nucleotide sequence ID" value="NZ_JAWJZF010000492.1"/>
</dbReference>
<keyword evidence="10" id="KW-1185">Reference proteome</keyword>
<keyword evidence="4 7" id="KW-1133">Transmembrane helix</keyword>
<keyword evidence="6 7" id="KW-0472">Membrane</keyword>
<feature type="transmembrane region" description="Helical" evidence="7">
    <location>
        <begin position="283"/>
        <end position="302"/>
    </location>
</feature>
<evidence type="ECO:0000256" key="5">
    <source>
        <dbReference type="ARBA" id="ARBA00023063"/>
    </source>
</evidence>
<evidence type="ECO:0000259" key="8">
    <source>
        <dbReference type="PROSITE" id="PS50850"/>
    </source>
</evidence>
<evidence type="ECO:0000256" key="3">
    <source>
        <dbReference type="ARBA" id="ARBA00022692"/>
    </source>
</evidence>
<proteinExistence type="inferred from homology"/>
<dbReference type="PROSITE" id="PS50850">
    <property type="entry name" value="MFS"/>
    <property type="match status" value="1"/>
</dbReference>
<dbReference type="Pfam" id="PF07690">
    <property type="entry name" value="MFS_1"/>
    <property type="match status" value="1"/>
</dbReference>
<dbReference type="InterPro" id="IPR044772">
    <property type="entry name" value="NO3_transporter"/>
</dbReference>
<dbReference type="InterPro" id="IPR036259">
    <property type="entry name" value="MFS_trans_sf"/>
</dbReference>
<comment type="similarity">
    <text evidence="2">Belongs to the major facilitator superfamily. Nitrate/nitrite porter (TC 2.A.1.8) family.</text>
</comment>
<reference evidence="9 10" key="1">
    <citation type="submission" date="2023-10" db="EMBL/GenBank/DDBJ databases">
        <authorList>
            <person name="Wang X.X."/>
        </authorList>
    </citation>
    <scope>NUCLEOTIDE SEQUENCE [LARGE SCALE GENOMIC DNA]</scope>
    <source>
        <strain evidence="9 10">NBRC 12816</strain>
    </source>
</reference>
<feature type="transmembrane region" description="Helical" evidence="7">
    <location>
        <begin position="375"/>
        <end position="395"/>
    </location>
</feature>